<evidence type="ECO:0000313" key="2">
    <source>
        <dbReference type="Proteomes" id="UP001150603"/>
    </source>
</evidence>
<comment type="caution">
    <text evidence="1">The sequence shown here is derived from an EMBL/GenBank/DDBJ whole genome shotgun (WGS) entry which is preliminary data.</text>
</comment>
<dbReference type="Proteomes" id="UP001150603">
    <property type="component" value="Unassembled WGS sequence"/>
</dbReference>
<organism evidence="1 2">
    <name type="scientific">Linderina macrospora</name>
    <dbReference type="NCBI Taxonomy" id="4868"/>
    <lineage>
        <taxon>Eukaryota</taxon>
        <taxon>Fungi</taxon>
        <taxon>Fungi incertae sedis</taxon>
        <taxon>Zoopagomycota</taxon>
        <taxon>Kickxellomycotina</taxon>
        <taxon>Kickxellomycetes</taxon>
        <taxon>Kickxellales</taxon>
        <taxon>Kickxellaceae</taxon>
        <taxon>Linderina</taxon>
    </lineage>
</organism>
<keyword evidence="2" id="KW-1185">Reference proteome</keyword>
<reference evidence="1" key="1">
    <citation type="submission" date="2022-07" db="EMBL/GenBank/DDBJ databases">
        <title>Phylogenomic reconstructions and comparative analyses of Kickxellomycotina fungi.</title>
        <authorList>
            <person name="Reynolds N.K."/>
            <person name="Stajich J.E."/>
            <person name="Barry K."/>
            <person name="Grigoriev I.V."/>
            <person name="Crous P."/>
            <person name="Smith M.E."/>
        </authorList>
    </citation>
    <scope>NUCLEOTIDE SEQUENCE</scope>
    <source>
        <strain evidence="1">NRRL 5244</strain>
    </source>
</reference>
<accession>A0ACC1JGV3</accession>
<sequence>MTGTTWVLRWKDAQGTASLGLLQERLLRGLRANLKGRWSLDTRLFRSPHNYLELQNIKVGAPSSVAGNGEAGASLENHGTASDQSMYVVVRGQGASRRQFIVMASNRVVVEAEPEMEAILLRLKNLWAPRQSARIEGYSYEGDDWVIHIGNMMVGTSYKGLVIEINYLPCSNPDQTYGLMRELLMMILPGDAQIDVNGGVDYCRAGLDPHRMTDRHTAYQYVHLFTQSSLL</sequence>
<evidence type="ECO:0000313" key="1">
    <source>
        <dbReference type="EMBL" id="KAJ1951117.1"/>
    </source>
</evidence>
<proteinExistence type="predicted"/>
<name>A0ACC1JGV3_9FUNG</name>
<dbReference type="EMBL" id="JANBPW010000057">
    <property type="protein sequence ID" value="KAJ1951117.1"/>
    <property type="molecule type" value="Genomic_DNA"/>
</dbReference>
<protein>
    <submittedName>
        <fullName evidence="1">Uncharacterized protein</fullName>
    </submittedName>
</protein>
<gene>
    <name evidence="1" type="ORF">FBU59_000349</name>
</gene>